<keyword evidence="1" id="KW-0812">Transmembrane</keyword>
<sequence length="101" mass="11912">MVTSQLLRGHLHFNGLWDFIVVFSDTILKFWFFESFNDLYGLFNWLEHNHVVILSVWIGSYFWRIIVDFLVNFHTRVFGIVLLDLNDGIGVNECPIEFGIS</sequence>
<keyword evidence="1" id="KW-0472">Membrane</keyword>
<gene>
    <name evidence="2" type="ORF">Sjap_019983</name>
</gene>
<keyword evidence="3" id="KW-1185">Reference proteome</keyword>
<keyword evidence="1" id="KW-1133">Transmembrane helix</keyword>
<name>A0AAP0F8U1_9MAGN</name>
<organism evidence="2 3">
    <name type="scientific">Stephania japonica</name>
    <dbReference type="NCBI Taxonomy" id="461633"/>
    <lineage>
        <taxon>Eukaryota</taxon>
        <taxon>Viridiplantae</taxon>
        <taxon>Streptophyta</taxon>
        <taxon>Embryophyta</taxon>
        <taxon>Tracheophyta</taxon>
        <taxon>Spermatophyta</taxon>
        <taxon>Magnoliopsida</taxon>
        <taxon>Ranunculales</taxon>
        <taxon>Menispermaceae</taxon>
        <taxon>Menispermoideae</taxon>
        <taxon>Cissampelideae</taxon>
        <taxon>Stephania</taxon>
    </lineage>
</organism>
<dbReference type="EMBL" id="JBBNAE010000008">
    <property type="protein sequence ID" value="KAK9102729.1"/>
    <property type="molecule type" value="Genomic_DNA"/>
</dbReference>
<comment type="caution">
    <text evidence="2">The sequence shown here is derived from an EMBL/GenBank/DDBJ whole genome shotgun (WGS) entry which is preliminary data.</text>
</comment>
<evidence type="ECO:0000256" key="1">
    <source>
        <dbReference type="SAM" id="Phobius"/>
    </source>
</evidence>
<dbReference type="AlphaFoldDB" id="A0AAP0F8U1"/>
<protein>
    <submittedName>
        <fullName evidence="2">Uncharacterized protein</fullName>
    </submittedName>
</protein>
<proteinExistence type="predicted"/>
<evidence type="ECO:0000313" key="3">
    <source>
        <dbReference type="Proteomes" id="UP001417504"/>
    </source>
</evidence>
<dbReference type="Proteomes" id="UP001417504">
    <property type="component" value="Unassembled WGS sequence"/>
</dbReference>
<evidence type="ECO:0000313" key="2">
    <source>
        <dbReference type="EMBL" id="KAK9102729.1"/>
    </source>
</evidence>
<feature type="transmembrane region" description="Helical" evidence="1">
    <location>
        <begin position="52"/>
        <end position="71"/>
    </location>
</feature>
<reference evidence="2 3" key="1">
    <citation type="submission" date="2024-01" db="EMBL/GenBank/DDBJ databases">
        <title>Genome assemblies of Stephania.</title>
        <authorList>
            <person name="Yang L."/>
        </authorList>
    </citation>
    <scope>NUCLEOTIDE SEQUENCE [LARGE SCALE GENOMIC DNA]</scope>
    <source>
        <strain evidence="2">QJT</strain>
        <tissue evidence="2">Leaf</tissue>
    </source>
</reference>
<accession>A0AAP0F8U1</accession>
<feature type="transmembrane region" description="Helical" evidence="1">
    <location>
        <begin position="12"/>
        <end position="32"/>
    </location>
</feature>